<gene>
    <name evidence="7" type="ORF">GCM10025862_25000</name>
</gene>
<proteinExistence type="predicted"/>
<name>A0ABQ6HSH6_9MICO</name>
<keyword evidence="4 6" id="KW-1133">Transmembrane helix</keyword>
<organism evidence="7 8">
    <name type="scientific">Arsenicicoccus piscis</name>
    <dbReference type="NCBI Taxonomy" id="673954"/>
    <lineage>
        <taxon>Bacteria</taxon>
        <taxon>Bacillati</taxon>
        <taxon>Actinomycetota</taxon>
        <taxon>Actinomycetes</taxon>
        <taxon>Micrococcales</taxon>
        <taxon>Intrasporangiaceae</taxon>
        <taxon>Arsenicicoccus</taxon>
    </lineage>
</organism>
<keyword evidence="5 6" id="KW-0472">Membrane</keyword>
<feature type="transmembrane region" description="Helical" evidence="6">
    <location>
        <begin position="126"/>
        <end position="149"/>
    </location>
</feature>
<feature type="transmembrane region" description="Helical" evidence="6">
    <location>
        <begin position="52"/>
        <end position="70"/>
    </location>
</feature>
<dbReference type="RefSeq" id="WP_241444190.1">
    <property type="nucleotide sequence ID" value="NZ_BSUJ01000001.1"/>
</dbReference>
<feature type="transmembrane region" description="Helical" evidence="6">
    <location>
        <begin position="265"/>
        <end position="284"/>
    </location>
</feature>
<feature type="transmembrane region" description="Helical" evidence="6">
    <location>
        <begin position="296"/>
        <end position="319"/>
    </location>
</feature>
<dbReference type="PANTHER" id="PTHR39087:SF2">
    <property type="entry name" value="UPF0104 MEMBRANE PROTEIN MJ1595"/>
    <property type="match status" value="1"/>
</dbReference>
<evidence type="ECO:0000256" key="1">
    <source>
        <dbReference type="ARBA" id="ARBA00004651"/>
    </source>
</evidence>
<dbReference type="Pfam" id="PF03706">
    <property type="entry name" value="LPG_synthase_TM"/>
    <property type="match status" value="1"/>
</dbReference>
<comment type="caution">
    <text evidence="7">The sequence shown here is derived from an EMBL/GenBank/DDBJ whole genome shotgun (WGS) entry which is preliminary data.</text>
</comment>
<feature type="transmembrane region" description="Helical" evidence="6">
    <location>
        <begin position="239"/>
        <end position="259"/>
    </location>
</feature>
<keyword evidence="2" id="KW-1003">Cell membrane</keyword>
<evidence type="ECO:0000256" key="6">
    <source>
        <dbReference type="SAM" id="Phobius"/>
    </source>
</evidence>
<dbReference type="Proteomes" id="UP001157109">
    <property type="component" value="Unassembled WGS sequence"/>
</dbReference>
<evidence type="ECO:0000313" key="8">
    <source>
        <dbReference type="Proteomes" id="UP001157109"/>
    </source>
</evidence>
<dbReference type="PANTHER" id="PTHR39087">
    <property type="entry name" value="UPF0104 MEMBRANE PROTEIN MJ1595"/>
    <property type="match status" value="1"/>
</dbReference>
<comment type="subcellular location">
    <subcellularLocation>
        <location evidence="1">Cell membrane</location>
        <topology evidence="1">Multi-pass membrane protein</topology>
    </subcellularLocation>
</comment>
<feature type="transmembrane region" description="Helical" evidence="6">
    <location>
        <begin position="14"/>
        <end position="32"/>
    </location>
</feature>
<feature type="transmembrane region" description="Helical" evidence="6">
    <location>
        <begin position="90"/>
        <end position="114"/>
    </location>
</feature>
<keyword evidence="8" id="KW-1185">Reference proteome</keyword>
<evidence type="ECO:0000256" key="4">
    <source>
        <dbReference type="ARBA" id="ARBA00022989"/>
    </source>
</evidence>
<evidence type="ECO:0000256" key="2">
    <source>
        <dbReference type="ARBA" id="ARBA00022475"/>
    </source>
</evidence>
<evidence type="ECO:0000256" key="3">
    <source>
        <dbReference type="ARBA" id="ARBA00022692"/>
    </source>
</evidence>
<dbReference type="EMBL" id="BSUJ01000001">
    <property type="protein sequence ID" value="GMA20479.1"/>
    <property type="molecule type" value="Genomic_DNA"/>
</dbReference>
<dbReference type="InterPro" id="IPR022791">
    <property type="entry name" value="L-PG_synthase/AglD"/>
</dbReference>
<protein>
    <submittedName>
        <fullName evidence="7">Uncharacterized protein</fullName>
    </submittedName>
</protein>
<accession>A0ABQ6HSH6</accession>
<sequence>MTESTPRRWSTGSVLRAVVGIALAVALLVWGLPIAAQTTWGAVWDTLSRVGLGRATLFALIAVVALWSYTFTMTGSLPGLRHRDALATNLAGSAAGNLLPGGGAVGAAATYAMYRSFGFDARQISTSLVVTGIWNVVGRMLLPIIGIGAVLGSGEHLPDGVLAGAASGVAVGLLLVVVVVGTLASERFGQAVAHALDRSVGALLRRLRHDPDLSLTGAVHTVRVQIGDVVRQRWLTMSLGLAGFFAVQLVLFCVCLRTTGVDLPLGPLFAAFALGRLLTSVGITPGGVGVTETGTAAALVAFGATPAPAAAGVVLFSIYTHVMEIPLGALAAAWWATSTGRAPGRRRPSPSSR</sequence>
<evidence type="ECO:0000256" key="5">
    <source>
        <dbReference type="ARBA" id="ARBA00023136"/>
    </source>
</evidence>
<reference evidence="8" key="1">
    <citation type="journal article" date="2019" name="Int. J. Syst. Evol. Microbiol.">
        <title>The Global Catalogue of Microorganisms (GCM) 10K type strain sequencing project: providing services to taxonomists for standard genome sequencing and annotation.</title>
        <authorList>
            <consortium name="The Broad Institute Genomics Platform"/>
            <consortium name="The Broad Institute Genome Sequencing Center for Infectious Disease"/>
            <person name="Wu L."/>
            <person name="Ma J."/>
        </authorList>
    </citation>
    <scope>NUCLEOTIDE SEQUENCE [LARGE SCALE GENOMIC DNA]</scope>
    <source>
        <strain evidence="8">NBRC 105830</strain>
    </source>
</reference>
<evidence type="ECO:0000313" key="7">
    <source>
        <dbReference type="EMBL" id="GMA20479.1"/>
    </source>
</evidence>
<keyword evidence="3 6" id="KW-0812">Transmembrane</keyword>
<feature type="transmembrane region" description="Helical" evidence="6">
    <location>
        <begin position="161"/>
        <end position="184"/>
    </location>
</feature>